<comment type="caution">
    <text evidence="1">The sequence shown here is derived from an EMBL/GenBank/DDBJ whole genome shotgun (WGS) entry which is preliminary data.</text>
</comment>
<evidence type="ECO:0000313" key="1">
    <source>
        <dbReference type="EMBL" id="GAA3987789.1"/>
    </source>
</evidence>
<proteinExistence type="predicted"/>
<reference evidence="2" key="1">
    <citation type="journal article" date="2019" name="Int. J. Syst. Evol. Microbiol.">
        <title>The Global Catalogue of Microorganisms (GCM) 10K type strain sequencing project: providing services to taxonomists for standard genome sequencing and annotation.</title>
        <authorList>
            <consortium name="The Broad Institute Genomics Platform"/>
            <consortium name="The Broad Institute Genome Sequencing Center for Infectious Disease"/>
            <person name="Wu L."/>
            <person name="Ma J."/>
        </authorList>
    </citation>
    <scope>NUCLEOTIDE SEQUENCE [LARGE SCALE GENOMIC DNA]</scope>
    <source>
        <strain evidence="2">JCM 16924</strain>
    </source>
</reference>
<dbReference type="Proteomes" id="UP001500456">
    <property type="component" value="Unassembled WGS sequence"/>
</dbReference>
<gene>
    <name evidence="1" type="ORF">GCM10022232_21410</name>
</gene>
<evidence type="ECO:0000313" key="2">
    <source>
        <dbReference type="Proteomes" id="UP001500456"/>
    </source>
</evidence>
<accession>A0ABP7QV16</accession>
<dbReference type="EMBL" id="BAAAZX010000004">
    <property type="protein sequence ID" value="GAA3987789.1"/>
    <property type="molecule type" value="Genomic_DNA"/>
</dbReference>
<name>A0ABP7QV16_9ACTN</name>
<sequence length="171" mass="18350">MTTGDSSPAAADPWKISTRTFAPPGGDLTDIVVGDGSGAGRAFAAGPDISPAATTPAATVAAQARLLLFLVLLALKPRKCMGTSSVTATARWKLDLFAQLANTYDRVATNFVLSVDKRPHGRYRLTGSSQVRLRKFRIRVGSSAWTDAGSTDEYCWAALLSRHRCPWDLRP</sequence>
<organism evidence="1 2">
    <name type="scientific">Streptomyces plumbiresistens</name>
    <dbReference type="NCBI Taxonomy" id="511811"/>
    <lineage>
        <taxon>Bacteria</taxon>
        <taxon>Bacillati</taxon>
        <taxon>Actinomycetota</taxon>
        <taxon>Actinomycetes</taxon>
        <taxon>Kitasatosporales</taxon>
        <taxon>Streptomycetaceae</taxon>
        <taxon>Streptomyces</taxon>
    </lineage>
</organism>
<protein>
    <submittedName>
        <fullName evidence="1">Uncharacterized protein</fullName>
    </submittedName>
</protein>
<keyword evidence="2" id="KW-1185">Reference proteome</keyword>